<sequence length="192" mass="20599">MHLAKSQTVSGQPVVYRAAREDFGAACDESQQTSLRTLSVVIPEHRQKVATMMSLSEAEIRTPGCGADQSLQPSRPTIMLPGAWAMGDGLILEADEDLPWSYDEAPDTEDLESLGTSIARAAGSFSASVRGYLQDLASALTSSDANVTSPTACTQPMDAEGITGEFSCYKTQETRKHCRYTRGAVRGLKPHA</sequence>
<reference evidence="1 2" key="1">
    <citation type="journal article" date="2021" name="Sci. Rep.">
        <title>Genome sequencing of the multicellular alga Astrephomene provides insights into convergent evolution of germ-soma differentiation.</title>
        <authorList>
            <person name="Yamashita S."/>
            <person name="Yamamoto K."/>
            <person name="Matsuzaki R."/>
            <person name="Suzuki S."/>
            <person name="Yamaguchi H."/>
            <person name="Hirooka S."/>
            <person name="Minakuchi Y."/>
            <person name="Miyagishima S."/>
            <person name="Kawachi M."/>
            <person name="Toyoda A."/>
            <person name="Nozaki H."/>
        </authorList>
    </citation>
    <scope>NUCLEOTIDE SEQUENCE [LARGE SCALE GENOMIC DNA]</scope>
    <source>
        <strain evidence="1 2">NIES-4017</strain>
    </source>
</reference>
<evidence type="ECO:0000313" key="2">
    <source>
        <dbReference type="Proteomes" id="UP001054857"/>
    </source>
</evidence>
<dbReference type="EMBL" id="BMAR01000067">
    <property type="protein sequence ID" value="GFR52592.1"/>
    <property type="molecule type" value="Genomic_DNA"/>
</dbReference>
<dbReference type="AlphaFoldDB" id="A0AAD3E4C0"/>
<name>A0AAD3E4C0_9CHLO</name>
<comment type="caution">
    <text evidence="1">The sequence shown here is derived from an EMBL/GenBank/DDBJ whole genome shotgun (WGS) entry which is preliminary data.</text>
</comment>
<proteinExistence type="predicted"/>
<keyword evidence="2" id="KW-1185">Reference proteome</keyword>
<protein>
    <submittedName>
        <fullName evidence="1">Uncharacterized protein</fullName>
    </submittedName>
</protein>
<organism evidence="1 2">
    <name type="scientific">Astrephomene gubernaculifera</name>
    <dbReference type="NCBI Taxonomy" id="47775"/>
    <lineage>
        <taxon>Eukaryota</taxon>
        <taxon>Viridiplantae</taxon>
        <taxon>Chlorophyta</taxon>
        <taxon>core chlorophytes</taxon>
        <taxon>Chlorophyceae</taxon>
        <taxon>CS clade</taxon>
        <taxon>Chlamydomonadales</taxon>
        <taxon>Astrephomenaceae</taxon>
        <taxon>Astrephomene</taxon>
    </lineage>
</organism>
<evidence type="ECO:0000313" key="1">
    <source>
        <dbReference type="EMBL" id="GFR52592.1"/>
    </source>
</evidence>
<dbReference type="Proteomes" id="UP001054857">
    <property type="component" value="Unassembled WGS sequence"/>
</dbReference>
<accession>A0AAD3E4C0</accession>
<gene>
    <name evidence="1" type="ORF">Agub_g15187</name>
</gene>